<organism evidence="2">
    <name type="scientific">Toxoplasma gondii (strain ATCC 50861 / VEG)</name>
    <dbReference type="NCBI Taxonomy" id="432359"/>
    <lineage>
        <taxon>Eukaryota</taxon>
        <taxon>Sar</taxon>
        <taxon>Alveolata</taxon>
        <taxon>Apicomplexa</taxon>
        <taxon>Conoidasida</taxon>
        <taxon>Coccidia</taxon>
        <taxon>Eucoccidiorida</taxon>
        <taxon>Eimeriorina</taxon>
        <taxon>Sarcocystidae</taxon>
        <taxon>Toxoplasma</taxon>
    </lineage>
</organism>
<dbReference type="EMBL" id="LN714496">
    <property type="protein sequence ID" value="CEL73840.1"/>
    <property type="molecule type" value="Genomic_DNA"/>
</dbReference>
<feature type="compositionally biased region" description="Low complexity" evidence="1">
    <location>
        <begin position="13"/>
        <end position="23"/>
    </location>
</feature>
<protein>
    <submittedName>
        <fullName evidence="2">Uncharacterized protein</fullName>
    </submittedName>
</protein>
<feature type="compositionally biased region" description="Polar residues" evidence="1">
    <location>
        <begin position="32"/>
        <end position="42"/>
    </location>
</feature>
<feature type="region of interest" description="Disordered" evidence="1">
    <location>
        <begin position="1297"/>
        <end position="1323"/>
    </location>
</feature>
<gene>
    <name evidence="2" type="ORF">BN1205_046325</name>
</gene>
<feature type="region of interest" description="Disordered" evidence="1">
    <location>
        <begin position="820"/>
        <end position="840"/>
    </location>
</feature>
<name>A0A0F7V121_TOXGV</name>
<evidence type="ECO:0000313" key="2">
    <source>
        <dbReference type="EMBL" id="CEL73840.1"/>
    </source>
</evidence>
<feature type="compositionally biased region" description="Low complexity" evidence="1">
    <location>
        <begin position="1661"/>
        <end position="1670"/>
    </location>
</feature>
<accession>A0A0F7V121</accession>
<feature type="region of interest" description="Disordered" evidence="1">
    <location>
        <begin position="657"/>
        <end position="685"/>
    </location>
</feature>
<feature type="region of interest" description="Disordered" evidence="1">
    <location>
        <begin position="1"/>
        <end position="49"/>
    </location>
</feature>
<feature type="compositionally biased region" description="Polar residues" evidence="1">
    <location>
        <begin position="959"/>
        <end position="978"/>
    </location>
</feature>
<proteinExistence type="predicted"/>
<feature type="region of interest" description="Disordered" evidence="1">
    <location>
        <begin position="906"/>
        <end position="1012"/>
    </location>
</feature>
<sequence length="1824" mass="197507">MQLFKKLSSLKRTSTTTSTSAAASDRHGGPQRSESSHSSYRHNTAVPVCGDQARQQESCSSYVDGVAVANSTRFSGTKRTLETASSSLRDRDSGLTHDSELATCLSAGVADSAIECRSLEPFSSPVSSSDPGIVVASSGTGPVLRGESDADGQENSGHTGVAKVDARFEESSTVSLPVSAASCDEVPGALKGERDALRETRQYVQDLSQAGGQWPRSTSPGDLSIRDCRTTYELRKIYSFSDLPDVCVRICFSFLSVEEILKYQFLSRYIRRAIGLDHVLPLDDAFASPTRPELIEPISRTKSLSETQLPHSDLYQGQWETPVESDSPRNCDTIACGDAAANSSTCGGAIFTPLFLGDADEEVSGTHIGADESCSFPGHSANLPTAKKTERCFSSRQTDYSGADFNAERKPRERYMEIGRGATTCVFAFYRRLVVGISWLSAPPDVRTAYLSQFVGLTDLKVFFCPYANQSSKCCPTSWKDLWLLLQNNEKSLERLSLVSLPYEPRFFIKPKRSAPIETGHSYADSSRHGQPAATHVHRTARITFSPSVSQASRDQVDCSGHTFVKDQFIQESRPTPAASRPIRSRALYRGEGGSKRTVRTCPPHRSGATMYLRALREFSIVGSATSALVALDAMQPLLPHSLETFSLHGNLPRTLAGPLFGTDEDDRRGNSARAGSGGTGASSSPAFQGLGLHDAVRRFFGCPASENTDLYESDAVKDNEAHMMLRSLEGVREPATWQMEVNREVLLRSVMMMHNLKVLDIRLPPALDRFPFRLVPSLVLMCTKLRQVTLDFRQLTELVDLNLLTANVVTQPFGAGHVPPSYRRRTSTEQVDAGGAAGTGDAPAWGGLQTLLPSIKEVVLREPLHIGWAVEDVTRFMGVLLALPQCTIIASALVLYQHPLLGAVRPSGAVPDRGQTESSRGGDDLGNIDHAWLVNDEGEETSAQGNEPGAAEFGASTVGDTSRQNPGTATDSASAVGQQGEALSRLGVEESDDYGESSDRSHLEAEWEEGETGDGLLVGRTQYVPLLRQVISHLAPNVCSLRVRYTSATTRDLPLSQISFPLLEELVLDNYCPDTHREIDKIVVPRTHTVTVGLNGHHLNPKRLQKLDRLNAGYRKPGDGIASPSSGSYLRLFRALEPVSYYFKGPEDVLFLIALNEEVAAEISVSLPSAADAVWTDGIASSASNGFVPTKPKTNWPGRLCLSVTVSGRDLQEGAKDVLAEAERYLKDFVEGGHELEDVVGGNNCSASTCMHPCGLSPLEGPERDGEVSSLEDGDLFSALDLHELFSIQYAPPETSYGPGVLSSQEEREHQPLSANGSARVGDPDQYSGTLFWGSSSVFRSCLSCEQPVRNQAAATSTTREPGHLTAEPHDTMAIAGGQATAHPVQSASCFVQPRVSLCRRRDEHNVLSWLASRVLSFFEGGIGGSCAAPFSRVCRGSEGGGVLLAFCLLALLFGDDSFTASPASQDGAGRPIAIQDLRCNSPSGYAATLWNEMQRTFLAGILMSRNCLNILGLIIVDLDLHASTSGASAEVLAAAMRLTDERFGRSFRNARGCGVHECVASPVQELLSGYCWSLHPHSAESTETDKVVGTASCSSELPNSDEHVGEMDNRPRRCRVPAASFGVRRADDERLWSCERACATSHHPRSLRESVAGTHAREAATAAPEGATSLTSRVGCKDRQPSNMRDAPVSVEESPCGSRKVRALQRKCSQGQGWRRDDKLHAEQMDCEAFCCPVIGRHLERLMEALPSLLSLQIRYSGQHPLYLLDDQALRAALAPSSRFVTQCGFAETRHEVSPPDDSDAFGSAFRTITKLGLACERVKHY</sequence>
<evidence type="ECO:0000256" key="1">
    <source>
        <dbReference type="SAM" id="MobiDB-lite"/>
    </source>
</evidence>
<feature type="compositionally biased region" description="Low complexity" evidence="1">
    <location>
        <begin position="125"/>
        <end position="135"/>
    </location>
</feature>
<feature type="region of interest" description="Disordered" evidence="1">
    <location>
        <begin position="125"/>
        <end position="159"/>
    </location>
</feature>
<reference evidence="2" key="1">
    <citation type="journal article" date="2015" name="PLoS ONE">
        <title>Comprehensive Evaluation of Toxoplasma gondii VEG and Neospora caninum LIV Genomes with Tachyzoite Stage Transcriptome and Proteome Defines Novel Transcript Features.</title>
        <authorList>
            <person name="Ramaprasad A."/>
            <person name="Mourier T."/>
            <person name="Naeem R."/>
            <person name="Malas T.B."/>
            <person name="Moussa E."/>
            <person name="Panigrahi A."/>
            <person name="Vermont S.J."/>
            <person name="Otto T.D."/>
            <person name="Wastling J."/>
            <person name="Pain A."/>
        </authorList>
    </citation>
    <scope>NUCLEOTIDE SEQUENCE</scope>
    <source>
        <strain evidence="2">VEG</strain>
    </source>
</reference>
<feature type="region of interest" description="Disordered" evidence="1">
    <location>
        <begin position="1651"/>
        <end position="1696"/>
    </location>
</feature>